<keyword evidence="2" id="KW-1185">Reference proteome</keyword>
<comment type="caution">
    <text evidence="1">The sequence shown here is derived from an EMBL/GenBank/DDBJ whole genome shotgun (WGS) entry which is preliminary data.</text>
</comment>
<proteinExistence type="predicted"/>
<organism evidence="1 2">
    <name type="scientific">Chitinimonas lacunae</name>
    <dbReference type="NCBI Taxonomy" id="1963018"/>
    <lineage>
        <taxon>Bacteria</taxon>
        <taxon>Pseudomonadati</taxon>
        <taxon>Pseudomonadota</taxon>
        <taxon>Betaproteobacteria</taxon>
        <taxon>Neisseriales</taxon>
        <taxon>Chitinibacteraceae</taxon>
        <taxon>Chitinimonas</taxon>
    </lineage>
</organism>
<gene>
    <name evidence="1" type="ORF">ACFOW7_05400</name>
</gene>
<name>A0ABV8ML57_9NEIS</name>
<accession>A0ABV8ML57</accession>
<evidence type="ECO:0000313" key="1">
    <source>
        <dbReference type="EMBL" id="MFC4158794.1"/>
    </source>
</evidence>
<protein>
    <submittedName>
        <fullName evidence="1">Uncharacterized protein</fullName>
    </submittedName>
</protein>
<evidence type="ECO:0000313" key="2">
    <source>
        <dbReference type="Proteomes" id="UP001595791"/>
    </source>
</evidence>
<reference evidence="2" key="1">
    <citation type="journal article" date="2019" name="Int. J. Syst. Evol. Microbiol.">
        <title>The Global Catalogue of Microorganisms (GCM) 10K type strain sequencing project: providing services to taxonomists for standard genome sequencing and annotation.</title>
        <authorList>
            <consortium name="The Broad Institute Genomics Platform"/>
            <consortium name="The Broad Institute Genome Sequencing Center for Infectious Disease"/>
            <person name="Wu L."/>
            <person name="Ma J."/>
        </authorList>
    </citation>
    <scope>NUCLEOTIDE SEQUENCE [LARGE SCALE GENOMIC DNA]</scope>
    <source>
        <strain evidence="2">LMG 29894</strain>
    </source>
</reference>
<dbReference type="EMBL" id="JBHSBU010000001">
    <property type="protein sequence ID" value="MFC4158794.1"/>
    <property type="molecule type" value="Genomic_DNA"/>
</dbReference>
<dbReference type="Proteomes" id="UP001595791">
    <property type="component" value="Unassembled WGS sequence"/>
</dbReference>
<sequence>MPNSTSAITTGAEWRSLPGGVRIKNIGNYWIKEVDPNVGAIAQWWGRGSLKAQAEGLGKLGDLGVSHLYRNGKLMTRDAGAYMPGNFWSTWAEGSYRLGTPFNDIRPRNIGANGIIFDPAKHPLQRNLEAFTAAAVFGTGAYLGFDYYRGK</sequence>
<dbReference type="RefSeq" id="WP_378161856.1">
    <property type="nucleotide sequence ID" value="NZ_JBHSBU010000001.1"/>
</dbReference>